<sequence length="97" mass="10231">MTETPRQIAKRVLPGWKVVKTSKAPKAVGRADVSTPSLNALRKAYGLEPTKIKEGFASASAADADTEFVVMEPPSDDDHVGRKVVVVSNGKAVAVQG</sequence>
<evidence type="ECO:0008006" key="3">
    <source>
        <dbReference type="Google" id="ProtNLM"/>
    </source>
</evidence>
<name>A0ABP7L9P4_9SPHN</name>
<gene>
    <name evidence="1" type="ORF">GCM10022276_13170</name>
</gene>
<proteinExistence type="predicted"/>
<organism evidence="1 2">
    <name type="scientific">Sphingomonas limnosediminicola</name>
    <dbReference type="NCBI Taxonomy" id="940133"/>
    <lineage>
        <taxon>Bacteria</taxon>
        <taxon>Pseudomonadati</taxon>
        <taxon>Pseudomonadota</taxon>
        <taxon>Alphaproteobacteria</taxon>
        <taxon>Sphingomonadales</taxon>
        <taxon>Sphingomonadaceae</taxon>
        <taxon>Sphingomonas</taxon>
    </lineage>
</organism>
<dbReference type="Proteomes" id="UP001500827">
    <property type="component" value="Unassembled WGS sequence"/>
</dbReference>
<protein>
    <recommendedName>
        <fullName evidence="3">PASTA domain-containing protein</fullName>
    </recommendedName>
</protein>
<reference evidence="2" key="1">
    <citation type="journal article" date="2019" name="Int. J. Syst. Evol. Microbiol.">
        <title>The Global Catalogue of Microorganisms (GCM) 10K type strain sequencing project: providing services to taxonomists for standard genome sequencing and annotation.</title>
        <authorList>
            <consortium name="The Broad Institute Genomics Platform"/>
            <consortium name="The Broad Institute Genome Sequencing Center for Infectious Disease"/>
            <person name="Wu L."/>
            <person name="Ma J."/>
        </authorList>
    </citation>
    <scope>NUCLEOTIDE SEQUENCE [LARGE SCALE GENOMIC DNA]</scope>
    <source>
        <strain evidence="2">JCM 17543</strain>
    </source>
</reference>
<evidence type="ECO:0000313" key="1">
    <source>
        <dbReference type="EMBL" id="GAA3895467.1"/>
    </source>
</evidence>
<evidence type="ECO:0000313" key="2">
    <source>
        <dbReference type="Proteomes" id="UP001500827"/>
    </source>
</evidence>
<dbReference type="EMBL" id="BAABBM010000001">
    <property type="protein sequence ID" value="GAA3895467.1"/>
    <property type="molecule type" value="Genomic_DNA"/>
</dbReference>
<dbReference type="RefSeq" id="WP_344698877.1">
    <property type="nucleotide sequence ID" value="NZ_BAABBM010000001.1"/>
</dbReference>
<keyword evidence="2" id="KW-1185">Reference proteome</keyword>
<comment type="caution">
    <text evidence="1">The sequence shown here is derived from an EMBL/GenBank/DDBJ whole genome shotgun (WGS) entry which is preliminary data.</text>
</comment>
<accession>A0ABP7L9P4</accession>